<evidence type="ECO:0000256" key="3">
    <source>
        <dbReference type="ARBA" id="ARBA00009279"/>
    </source>
</evidence>
<comment type="subcellular location">
    <subcellularLocation>
        <location evidence="2">Cytoplasm</location>
        <location evidence="2">Cytosol</location>
    </subcellularLocation>
    <subcellularLocation>
        <location evidence="1">Endomembrane system</location>
    </subcellularLocation>
</comment>
<accession>A0A9X9PZ97</accession>
<dbReference type="GO" id="GO:0070273">
    <property type="term" value="F:phosphatidylinositol-4-phosphate binding"/>
    <property type="evidence" value="ECO:0007669"/>
    <property type="project" value="TreeGrafter"/>
</dbReference>
<proteinExistence type="inferred from homology"/>
<comment type="subunit">
    <text evidence="5">Homooligomer; homooligomeric ring-shaped pore complex containing 27-28 subunits when inserted in the membrane.</text>
</comment>
<evidence type="ECO:0000256" key="5">
    <source>
        <dbReference type="ARBA" id="ARBA00038764"/>
    </source>
</evidence>
<evidence type="ECO:0000256" key="4">
    <source>
        <dbReference type="ARBA" id="ARBA00023136"/>
    </source>
</evidence>
<dbReference type="AlphaFoldDB" id="A0A9X9PZ97"/>
<dbReference type="InterPro" id="IPR007677">
    <property type="entry name" value="Gasdermin"/>
</dbReference>
<organism evidence="7 8">
    <name type="scientific">Gulo gulo</name>
    <name type="common">Wolverine</name>
    <name type="synonym">Gluton</name>
    <dbReference type="NCBI Taxonomy" id="48420"/>
    <lineage>
        <taxon>Eukaryota</taxon>
        <taxon>Metazoa</taxon>
        <taxon>Chordata</taxon>
        <taxon>Craniata</taxon>
        <taxon>Vertebrata</taxon>
        <taxon>Euteleostomi</taxon>
        <taxon>Mammalia</taxon>
        <taxon>Eutheria</taxon>
        <taxon>Laurasiatheria</taxon>
        <taxon>Carnivora</taxon>
        <taxon>Caniformia</taxon>
        <taxon>Musteloidea</taxon>
        <taxon>Mustelidae</taxon>
        <taxon>Guloninae</taxon>
        <taxon>Gulo</taxon>
    </lineage>
</organism>
<dbReference type="InterPro" id="IPR040460">
    <property type="entry name" value="Gasdermin_pore"/>
</dbReference>
<keyword evidence="4" id="KW-0472">Membrane</keyword>
<evidence type="ECO:0000256" key="2">
    <source>
        <dbReference type="ARBA" id="ARBA00004514"/>
    </source>
</evidence>
<dbReference type="GO" id="GO:0005546">
    <property type="term" value="F:phosphatidylinositol-4,5-bisphosphate binding"/>
    <property type="evidence" value="ECO:0007669"/>
    <property type="project" value="TreeGrafter"/>
</dbReference>
<evidence type="ECO:0000313" key="7">
    <source>
        <dbReference type="EMBL" id="VCW79043.1"/>
    </source>
</evidence>
<dbReference type="EMBL" id="CYRY02011231">
    <property type="protein sequence ID" value="VCW79043.1"/>
    <property type="molecule type" value="Genomic_DNA"/>
</dbReference>
<dbReference type="GO" id="GO:0005829">
    <property type="term" value="C:cytosol"/>
    <property type="evidence" value="ECO:0007669"/>
    <property type="project" value="UniProtKB-SubCell"/>
</dbReference>
<dbReference type="GO" id="GO:0001786">
    <property type="term" value="F:phosphatidylserine binding"/>
    <property type="evidence" value="ECO:0007669"/>
    <property type="project" value="TreeGrafter"/>
</dbReference>
<dbReference type="PANTHER" id="PTHR16399:SF21">
    <property type="entry name" value="GASDERMIN-C"/>
    <property type="match status" value="1"/>
</dbReference>
<keyword evidence="8" id="KW-1185">Reference proteome</keyword>
<dbReference type="PANTHER" id="PTHR16399">
    <property type="entry name" value="GASDERMIN"/>
    <property type="match status" value="1"/>
</dbReference>
<reference evidence="7 8" key="1">
    <citation type="submission" date="2018-10" db="EMBL/GenBank/DDBJ databases">
        <authorList>
            <person name="Ekblom R."/>
            <person name="Jareborg N."/>
        </authorList>
    </citation>
    <scope>NUCLEOTIDE SEQUENCE [LARGE SCALE GENOMIC DNA]</scope>
    <source>
        <tissue evidence="7">Muscle</tissue>
    </source>
</reference>
<evidence type="ECO:0000256" key="1">
    <source>
        <dbReference type="ARBA" id="ARBA00004308"/>
    </source>
</evidence>
<dbReference type="GO" id="GO:0012505">
    <property type="term" value="C:endomembrane system"/>
    <property type="evidence" value="ECO:0007669"/>
    <property type="project" value="UniProtKB-SubCell"/>
</dbReference>
<evidence type="ECO:0000259" key="6">
    <source>
        <dbReference type="Pfam" id="PF04598"/>
    </source>
</evidence>
<feature type="non-terminal residue" evidence="7">
    <location>
        <position position="1"/>
    </location>
</feature>
<dbReference type="GO" id="GO:0042742">
    <property type="term" value="P:defense response to bacterium"/>
    <property type="evidence" value="ECO:0007669"/>
    <property type="project" value="TreeGrafter"/>
</dbReference>
<dbReference type="GO" id="GO:0070269">
    <property type="term" value="P:pyroptotic inflammatory response"/>
    <property type="evidence" value="ECO:0007669"/>
    <property type="project" value="TreeGrafter"/>
</dbReference>
<sequence length="105" mass="11778">LLLPTYPRKVLDPKLLLLVKSQDRGNNLYVVTETVELTQSTELHDSRSVTATGSCSIPWTLLVKGQGQGEVHKVTEKMLTLSQGTVLAYKRKQLLFEENGWGKPR</sequence>
<dbReference type="Proteomes" id="UP000269945">
    <property type="component" value="Unassembled WGS sequence"/>
</dbReference>
<feature type="non-terminal residue" evidence="7">
    <location>
        <position position="105"/>
    </location>
</feature>
<evidence type="ECO:0000313" key="8">
    <source>
        <dbReference type="Proteomes" id="UP000269945"/>
    </source>
</evidence>
<comment type="caution">
    <text evidence="7">The sequence shown here is derived from an EMBL/GenBank/DDBJ whole genome shotgun (WGS) entry which is preliminary data.</text>
</comment>
<feature type="domain" description="Gasdermin pore forming" evidence="6">
    <location>
        <begin position="8"/>
        <end position="100"/>
    </location>
</feature>
<comment type="similarity">
    <text evidence="3">Belongs to the gasdermin family.</text>
</comment>
<protein>
    <recommendedName>
        <fullName evidence="6">Gasdermin pore forming domain-containing protein</fullName>
    </recommendedName>
</protein>
<name>A0A9X9PZ97_GULGU</name>
<gene>
    <name evidence="7" type="ORF">BN2614_LOCUS1</name>
</gene>
<dbReference type="Pfam" id="PF04598">
    <property type="entry name" value="Gasdermin"/>
    <property type="match status" value="1"/>
</dbReference>